<keyword evidence="2" id="KW-1185">Reference proteome</keyword>
<evidence type="ECO:0000313" key="2">
    <source>
        <dbReference type="Proteomes" id="UP000523079"/>
    </source>
</evidence>
<dbReference type="AlphaFoldDB" id="A0A7W3ITY7"/>
<dbReference type="EMBL" id="JACGWT010000004">
    <property type="protein sequence ID" value="MBA8795184.1"/>
    <property type="molecule type" value="Genomic_DNA"/>
</dbReference>
<accession>A0A7W3ITY7</accession>
<proteinExistence type="predicted"/>
<sequence length="209" mass="21264">MTHSTRFAGLSIRTAGTVAAVATSAVGGGGFLGGGNQAVAAPSSSGAQAARSAPALRHGIVTARTSLTGRSFPTTHSEAGPSFRRGARIDLDCKVHGPSVGGNDLWYGIPITGGGRIWVAAKYVANDGPAPDFCRPSGTVSGHARATVTVRRGPSSADAAAGRYTRGQRVGLVCFVGPTTHRWHYTDRGRWVSSTAVSGAGATRFCADA</sequence>
<evidence type="ECO:0000313" key="1">
    <source>
        <dbReference type="EMBL" id="MBA8795184.1"/>
    </source>
</evidence>
<dbReference type="Proteomes" id="UP000523079">
    <property type="component" value="Unassembled WGS sequence"/>
</dbReference>
<reference evidence="1 2" key="1">
    <citation type="submission" date="2020-07" db="EMBL/GenBank/DDBJ databases">
        <title>Sequencing the genomes of 1000 actinobacteria strains.</title>
        <authorList>
            <person name="Klenk H.-P."/>
        </authorList>
    </citation>
    <scope>NUCLEOTIDE SEQUENCE [LARGE SCALE GENOMIC DNA]</scope>
    <source>
        <strain evidence="1 2">DSM 100723</strain>
    </source>
</reference>
<gene>
    <name evidence="1" type="ORF">FHX74_002812</name>
</gene>
<protein>
    <recommendedName>
        <fullName evidence="3">SH3 domain-containing protein</fullName>
    </recommendedName>
</protein>
<organism evidence="1 2">
    <name type="scientific">Microlunatus kandeliicorticis</name>
    <dbReference type="NCBI Taxonomy" id="1759536"/>
    <lineage>
        <taxon>Bacteria</taxon>
        <taxon>Bacillati</taxon>
        <taxon>Actinomycetota</taxon>
        <taxon>Actinomycetes</taxon>
        <taxon>Propionibacteriales</taxon>
        <taxon>Propionibacteriaceae</taxon>
        <taxon>Microlunatus</taxon>
    </lineage>
</organism>
<dbReference type="RefSeq" id="WP_182560773.1">
    <property type="nucleotide sequence ID" value="NZ_JACGWT010000004.1"/>
</dbReference>
<name>A0A7W3ITY7_9ACTN</name>
<comment type="caution">
    <text evidence="1">The sequence shown here is derived from an EMBL/GenBank/DDBJ whole genome shotgun (WGS) entry which is preliminary data.</text>
</comment>
<evidence type="ECO:0008006" key="3">
    <source>
        <dbReference type="Google" id="ProtNLM"/>
    </source>
</evidence>